<proteinExistence type="predicted"/>
<dbReference type="CDD" id="cd00117">
    <property type="entry name" value="TFP"/>
    <property type="match status" value="1"/>
</dbReference>
<keyword evidence="1" id="KW-0812">Transmembrane</keyword>
<keyword evidence="1" id="KW-0472">Membrane</keyword>
<dbReference type="WBParaSite" id="ACRNAN_scaffold1361.g10460.t1">
    <property type="protein sequence ID" value="ACRNAN_scaffold1361.g10460.t1"/>
    <property type="gene ID" value="ACRNAN_scaffold1361.g10460"/>
</dbReference>
<accession>A0A914CRC5</accession>
<evidence type="ECO:0000313" key="3">
    <source>
        <dbReference type="Proteomes" id="UP000887540"/>
    </source>
</evidence>
<sequence>MNSLYTLSVLFLYLYAAYGLQCYDGFAILKGSTTGNDTITCGKSTDMCYKANMDLKSLMHVKLAGCSTIKCMLHGNGCTNRTIAGITIDVCCCNTDFCNDFGEQQRPSSEQLKQILSFFSEETSEKDESTDQKDKINKLEKIIDSKPLESSKGELVVIIGAVSLDSCVLGTVIMALIVCILV</sequence>
<keyword evidence="2" id="KW-0732">Signal</keyword>
<feature type="signal peptide" evidence="2">
    <location>
        <begin position="1"/>
        <end position="19"/>
    </location>
</feature>
<organism evidence="3 4">
    <name type="scientific">Acrobeloides nanus</name>
    <dbReference type="NCBI Taxonomy" id="290746"/>
    <lineage>
        <taxon>Eukaryota</taxon>
        <taxon>Metazoa</taxon>
        <taxon>Ecdysozoa</taxon>
        <taxon>Nematoda</taxon>
        <taxon>Chromadorea</taxon>
        <taxon>Rhabditida</taxon>
        <taxon>Tylenchina</taxon>
        <taxon>Cephalobomorpha</taxon>
        <taxon>Cephaloboidea</taxon>
        <taxon>Cephalobidae</taxon>
        <taxon>Acrobeloides</taxon>
    </lineage>
</organism>
<evidence type="ECO:0000256" key="2">
    <source>
        <dbReference type="SAM" id="SignalP"/>
    </source>
</evidence>
<dbReference type="PANTHER" id="PTHR21749">
    <property type="entry name" value="PRION-LIKE- Q/N-RICH -DOMAIN-BEARING PROTEIN PROTEIN 24"/>
    <property type="match status" value="1"/>
</dbReference>
<dbReference type="Proteomes" id="UP000887540">
    <property type="component" value="Unplaced"/>
</dbReference>
<keyword evidence="1" id="KW-1133">Transmembrane helix</keyword>
<evidence type="ECO:0000313" key="4">
    <source>
        <dbReference type="WBParaSite" id="ACRNAN_scaffold1361.g10460.t1"/>
    </source>
</evidence>
<keyword evidence="3" id="KW-1185">Reference proteome</keyword>
<dbReference type="PANTHER" id="PTHR21749:SF6">
    <property type="entry name" value="ACTIVIN_RECP DOMAIN-CONTAINING PROTEIN"/>
    <property type="match status" value="1"/>
</dbReference>
<dbReference type="AlphaFoldDB" id="A0A914CRC5"/>
<dbReference type="InterPro" id="IPR045860">
    <property type="entry name" value="Snake_toxin-like_sf"/>
</dbReference>
<dbReference type="SUPFAM" id="SSF57302">
    <property type="entry name" value="Snake toxin-like"/>
    <property type="match status" value="1"/>
</dbReference>
<feature type="transmembrane region" description="Helical" evidence="1">
    <location>
        <begin position="155"/>
        <end position="181"/>
    </location>
</feature>
<reference evidence="4" key="1">
    <citation type="submission" date="2022-11" db="UniProtKB">
        <authorList>
            <consortium name="WormBaseParasite"/>
        </authorList>
    </citation>
    <scope>IDENTIFICATION</scope>
</reference>
<feature type="chain" id="PRO_5036804457" evidence="2">
    <location>
        <begin position="20"/>
        <end position="182"/>
    </location>
</feature>
<evidence type="ECO:0000256" key="1">
    <source>
        <dbReference type="SAM" id="Phobius"/>
    </source>
</evidence>
<name>A0A914CRC5_9BILA</name>
<protein>
    <submittedName>
        <fullName evidence="4">Activin types I and II receptor domain-containing protein</fullName>
    </submittedName>
</protein>